<dbReference type="GO" id="GO:0008168">
    <property type="term" value="F:methyltransferase activity"/>
    <property type="evidence" value="ECO:0007669"/>
    <property type="project" value="UniProtKB-KW"/>
</dbReference>
<evidence type="ECO:0000313" key="1">
    <source>
        <dbReference type="EMBL" id="KTD35176.1"/>
    </source>
</evidence>
<dbReference type="EMBL" id="LNYO01000016">
    <property type="protein sequence ID" value="KTD35176.1"/>
    <property type="molecule type" value="Genomic_DNA"/>
</dbReference>
<proteinExistence type="predicted"/>
<keyword evidence="2" id="KW-1185">Reference proteome</keyword>
<reference evidence="1 2" key="1">
    <citation type="submission" date="2015-11" db="EMBL/GenBank/DDBJ databases">
        <title>Genomic analysis of 38 Legionella species identifies large and diverse effector repertoires.</title>
        <authorList>
            <person name="Burstein D."/>
            <person name="Amaro F."/>
            <person name="Zusman T."/>
            <person name="Lifshitz Z."/>
            <person name="Cohen O."/>
            <person name="Gilbert J.A."/>
            <person name="Pupko T."/>
            <person name="Shuman H.A."/>
            <person name="Segal G."/>
        </authorList>
    </citation>
    <scope>NUCLEOTIDE SEQUENCE [LARGE SCALE GENOMIC DNA]</scope>
    <source>
        <strain evidence="1 2">ATCC 49506</strain>
    </source>
</reference>
<keyword evidence="1" id="KW-0489">Methyltransferase</keyword>
<dbReference type="PANTHER" id="PTHR36849:SF1">
    <property type="entry name" value="CYTOPLASMIC PROTEIN"/>
    <property type="match status" value="1"/>
</dbReference>
<organism evidence="1 2">
    <name type="scientific">Legionella nautarum</name>
    <dbReference type="NCBI Taxonomy" id="45070"/>
    <lineage>
        <taxon>Bacteria</taxon>
        <taxon>Pseudomonadati</taxon>
        <taxon>Pseudomonadota</taxon>
        <taxon>Gammaproteobacteria</taxon>
        <taxon>Legionellales</taxon>
        <taxon>Legionellaceae</taxon>
        <taxon>Legionella</taxon>
    </lineage>
</organism>
<dbReference type="AlphaFoldDB" id="A0A0W0WS75"/>
<protein>
    <submittedName>
        <fullName evidence="1">Uroporphyrin-III C-methyltransferase</fullName>
    </submittedName>
</protein>
<dbReference type="InterPro" id="IPR052552">
    <property type="entry name" value="YeaO-like"/>
</dbReference>
<evidence type="ECO:0000313" key="2">
    <source>
        <dbReference type="Proteomes" id="UP000054725"/>
    </source>
</evidence>
<dbReference type="GO" id="GO:0032259">
    <property type="term" value="P:methylation"/>
    <property type="evidence" value="ECO:0007669"/>
    <property type="project" value="UniProtKB-KW"/>
</dbReference>
<gene>
    <name evidence="1" type="ORF">Lnau_1847</name>
</gene>
<comment type="caution">
    <text evidence="1">The sequence shown here is derived from an EMBL/GenBank/DDBJ whole genome shotgun (WGS) entry which is preliminary data.</text>
</comment>
<dbReference type="OrthoDB" id="9790745at2"/>
<keyword evidence="1" id="KW-0808">Transferase</keyword>
<dbReference type="RefSeq" id="WP_058504887.1">
    <property type="nucleotide sequence ID" value="NZ_CAAAIF010000025.1"/>
</dbReference>
<dbReference type="Pfam" id="PF22752">
    <property type="entry name" value="DUF488-N3i"/>
    <property type="match status" value="1"/>
</dbReference>
<dbReference type="Proteomes" id="UP000054725">
    <property type="component" value="Unassembled WGS sequence"/>
</dbReference>
<dbReference type="PANTHER" id="PTHR36849">
    <property type="entry name" value="CYTOPLASMIC PROTEIN-RELATED"/>
    <property type="match status" value="1"/>
</dbReference>
<name>A0A0W0WS75_9GAMM</name>
<dbReference type="STRING" id="45070.Lnau_1847"/>
<accession>A0A0W0WS75</accession>
<sequence>MTSSRQEAIQICRVYTLPPKKKGVWILVDRLWPRGLKKVNFAVDLWLKDISPSTILRQWFHENPRERWQEFTDRYIEELKNKDSLIKQIEDRAQHTPVTLFYAAKDPVHNHAIILQEVLKSWPNSPNLESLR</sequence>
<dbReference type="PATRIC" id="fig|45070.6.peg.1939"/>